<dbReference type="InterPro" id="IPR036388">
    <property type="entry name" value="WH-like_DNA-bd_sf"/>
</dbReference>
<dbReference type="GO" id="GO:0003677">
    <property type="term" value="F:DNA binding"/>
    <property type="evidence" value="ECO:0007669"/>
    <property type="project" value="TreeGrafter"/>
</dbReference>
<dbReference type="CDD" id="cd00090">
    <property type="entry name" value="HTH_ARSR"/>
    <property type="match status" value="1"/>
</dbReference>
<dbReference type="InterPro" id="IPR052543">
    <property type="entry name" value="HTH_Metal-responsive_Reg"/>
</dbReference>
<proteinExistence type="predicted"/>
<dbReference type="SMART" id="SM00418">
    <property type="entry name" value="HTH_ARSR"/>
    <property type="match status" value="1"/>
</dbReference>
<evidence type="ECO:0000259" key="1">
    <source>
        <dbReference type="PROSITE" id="PS50987"/>
    </source>
</evidence>
<dbReference type="InterPro" id="IPR011991">
    <property type="entry name" value="ArsR-like_HTH"/>
</dbReference>
<dbReference type="NCBIfam" id="NF033788">
    <property type="entry name" value="HTH_metalloreg"/>
    <property type="match status" value="1"/>
</dbReference>
<dbReference type="PRINTS" id="PR00778">
    <property type="entry name" value="HTHARSR"/>
</dbReference>
<dbReference type="GO" id="GO:0097063">
    <property type="term" value="F:cadmium ion sensor activity"/>
    <property type="evidence" value="ECO:0007669"/>
    <property type="project" value="TreeGrafter"/>
</dbReference>
<evidence type="ECO:0000313" key="2">
    <source>
        <dbReference type="EMBL" id="RKR97395.1"/>
    </source>
</evidence>
<dbReference type="GO" id="GO:0046686">
    <property type="term" value="P:response to cadmium ion"/>
    <property type="evidence" value="ECO:0007669"/>
    <property type="project" value="TreeGrafter"/>
</dbReference>
<dbReference type="SUPFAM" id="SSF46785">
    <property type="entry name" value="Winged helix' DNA-binding domain"/>
    <property type="match status" value="1"/>
</dbReference>
<accession>A0A495K9C8</accession>
<sequence length="115" mass="12517">MYYQWVTTAAMHRDALSRFGYALSDVTRTEVLMILRDGPAYPSDLADRIGVSRQTLSNHLACLRGCGLVVAVPEGRRSRYELADARIGVALNDLLGVVLAVDPDCCDAAPTQNCC</sequence>
<dbReference type="GO" id="GO:0010288">
    <property type="term" value="P:response to lead ion"/>
    <property type="evidence" value="ECO:0007669"/>
    <property type="project" value="TreeGrafter"/>
</dbReference>
<protein>
    <submittedName>
        <fullName evidence="2">ArsR family transcriptional regulator</fullName>
    </submittedName>
</protein>
<dbReference type="InterPro" id="IPR036390">
    <property type="entry name" value="WH_DNA-bd_sf"/>
</dbReference>
<dbReference type="AlphaFoldDB" id="A0A495K9C8"/>
<name>A0A495K9C8_WILMA</name>
<dbReference type="GO" id="GO:0003700">
    <property type="term" value="F:DNA-binding transcription factor activity"/>
    <property type="evidence" value="ECO:0007669"/>
    <property type="project" value="InterPro"/>
</dbReference>
<feature type="domain" description="HTH arsR-type" evidence="1">
    <location>
        <begin position="8"/>
        <end position="102"/>
    </location>
</feature>
<dbReference type="PROSITE" id="PS50987">
    <property type="entry name" value="HTH_ARSR_2"/>
    <property type="match status" value="1"/>
</dbReference>
<dbReference type="Pfam" id="PF01022">
    <property type="entry name" value="HTH_5"/>
    <property type="match status" value="1"/>
</dbReference>
<reference evidence="2 3" key="1">
    <citation type="submission" date="2018-10" db="EMBL/GenBank/DDBJ databases">
        <title>Sequencing the genomes of 1000 actinobacteria strains.</title>
        <authorList>
            <person name="Klenk H.-P."/>
        </authorList>
    </citation>
    <scope>NUCLEOTIDE SEQUENCE [LARGE SCALE GENOMIC DNA]</scope>
    <source>
        <strain evidence="2 3">DSM 44343</strain>
    </source>
</reference>
<dbReference type="EMBL" id="RBKV01000001">
    <property type="protein sequence ID" value="RKR97395.1"/>
    <property type="molecule type" value="Genomic_DNA"/>
</dbReference>
<dbReference type="Gene3D" id="1.10.10.10">
    <property type="entry name" value="Winged helix-like DNA-binding domain superfamily/Winged helix DNA-binding domain"/>
    <property type="match status" value="1"/>
</dbReference>
<dbReference type="GO" id="GO:0032791">
    <property type="term" value="F:lead ion binding"/>
    <property type="evidence" value="ECO:0007669"/>
    <property type="project" value="TreeGrafter"/>
</dbReference>
<evidence type="ECO:0000313" key="3">
    <source>
        <dbReference type="Proteomes" id="UP000274762"/>
    </source>
</evidence>
<dbReference type="InterPro" id="IPR001845">
    <property type="entry name" value="HTH_ArsR_DNA-bd_dom"/>
</dbReference>
<dbReference type="PANTHER" id="PTHR39168">
    <property type="entry name" value="TRANSCRIPTIONAL REGULATOR-RELATED"/>
    <property type="match status" value="1"/>
</dbReference>
<gene>
    <name evidence="2" type="ORF">DFJ75_4266</name>
</gene>
<dbReference type="PANTHER" id="PTHR39168:SF2">
    <property type="entry name" value="HTH-TYPE TRANSCRIPTIONAL REGULATOR CMTR"/>
    <property type="match status" value="1"/>
</dbReference>
<organism evidence="2 3">
    <name type="scientific">Williamsia marianensis</name>
    <dbReference type="NCBI Taxonomy" id="85044"/>
    <lineage>
        <taxon>Bacteria</taxon>
        <taxon>Bacillati</taxon>
        <taxon>Actinomycetota</taxon>
        <taxon>Actinomycetes</taxon>
        <taxon>Mycobacteriales</taxon>
        <taxon>Nocardiaceae</taxon>
        <taxon>Williamsia</taxon>
    </lineage>
</organism>
<dbReference type="RefSeq" id="WP_371850276.1">
    <property type="nucleotide sequence ID" value="NZ_CBCRXS010000007.1"/>
</dbReference>
<dbReference type="Proteomes" id="UP000274762">
    <property type="component" value="Unassembled WGS sequence"/>
</dbReference>
<comment type="caution">
    <text evidence="2">The sequence shown here is derived from an EMBL/GenBank/DDBJ whole genome shotgun (WGS) entry which is preliminary data.</text>
</comment>